<dbReference type="AlphaFoldDB" id="A0AAI8YPH2"/>
<reference evidence="2" key="1">
    <citation type="submission" date="2023-10" db="EMBL/GenBank/DDBJ databases">
        <authorList>
            <person name="Hackl T."/>
        </authorList>
    </citation>
    <scope>NUCLEOTIDE SEQUENCE</scope>
</reference>
<name>A0AAI8YPH2_9PEZI</name>
<proteinExistence type="predicted"/>
<evidence type="ECO:0000313" key="2">
    <source>
        <dbReference type="EMBL" id="CAJ2512156.1"/>
    </source>
</evidence>
<comment type="caution">
    <text evidence="2">The sequence shown here is derived from an EMBL/GenBank/DDBJ whole genome shotgun (WGS) entry which is preliminary data.</text>
</comment>
<gene>
    <name evidence="2" type="ORF">KHLLAP_LOCUS12624</name>
</gene>
<feature type="compositionally biased region" description="Polar residues" evidence="1">
    <location>
        <begin position="66"/>
        <end position="76"/>
    </location>
</feature>
<keyword evidence="3" id="KW-1185">Reference proteome</keyword>
<dbReference type="Proteomes" id="UP001295740">
    <property type="component" value="Unassembled WGS sequence"/>
</dbReference>
<sequence length="89" mass="9511">MVLEPPKPDPSFTKPGAMDPMRTPRMNNKGGAPMPRNNRLAIVLFGVAVTGVAAAQFMLTRPEHTPQVQKNGQQPPNLHVSVDRSGGGV</sequence>
<protein>
    <submittedName>
        <fullName evidence="2">Uu.00g051710.m01.CDS01</fullName>
    </submittedName>
</protein>
<dbReference type="EMBL" id="CAUWAG010000019">
    <property type="protein sequence ID" value="CAJ2512156.1"/>
    <property type="molecule type" value="Genomic_DNA"/>
</dbReference>
<evidence type="ECO:0000256" key="1">
    <source>
        <dbReference type="SAM" id="MobiDB-lite"/>
    </source>
</evidence>
<evidence type="ECO:0000313" key="3">
    <source>
        <dbReference type="Proteomes" id="UP001295740"/>
    </source>
</evidence>
<accession>A0AAI8YPH2</accession>
<feature type="region of interest" description="Disordered" evidence="1">
    <location>
        <begin position="1"/>
        <end position="34"/>
    </location>
</feature>
<feature type="region of interest" description="Disordered" evidence="1">
    <location>
        <begin position="63"/>
        <end position="89"/>
    </location>
</feature>
<organism evidence="2 3">
    <name type="scientific">Anthostomella pinea</name>
    <dbReference type="NCBI Taxonomy" id="933095"/>
    <lineage>
        <taxon>Eukaryota</taxon>
        <taxon>Fungi</taxon>
        <taxon>Dikarya</taxon>
        <taxon>Ascomycota</taxon>
        <taxon>Pezizomycotina</taxon>
        <taxon>Sordariomycetes</taxon>
        <taxon>Xylariomycetidae</taxon>
        <taxon>Xylariales</taxon>
        <taxon>Xylariaceae</taxon>
        <taxon>Anthostomella</taxon>
    </lineage>
</organism>